<comment type="caution">
    <text evidence="1">The sequence shown here is derived from an EMBL/GenBank/DDBJ whole genome shotgun (WGS) entry which is preliminary data.</text>
</comment>
<proteinExistence type="predicted"/>
<evidence type="ECO:0000313" key="1">
    <source>
        <dbReference type="EMBL" id="MBB6107244.1"/>
    </source>
</evidence>
<reference evidence="1 2" key="1">
    <citation type="submission" date="2020-08" db="EMBL/GenBank/DDBJ databases">
        <title>Above-ground endophytic microbial communities from plants in different locations in the United States.</title>
        <authorList>
            <person name="Frank C."/>
        </authorList>
    </citation>
    <scope>NUCLEOTIDE SEQUENCE [LARGE SCALE GENOMIC DNA]</scope>
    <source>
        <strain evidence="1 2">WP4_2_2</strain>
    </source>
</reference>
<dbReference type="EMBL" id="JACHBW010000056">
    <property type="protein sequence ID" value="MBB6107244.1"/>
    <property type="molecule type" value="Genomic_DNA"/>
</dbReference>
<accession>A0A7W9U5B3</accession>
<organism evidence="1 2">
    <name type="scientific">Paraburkholderia bannensis</name>
    <dbReference type="NCBI Taxonomy" id="765414"/>
    <lineage>
        <taxon>Bacteria</taxon>
        <taxon>Pseudomonadati</taxon>
        <taxon>Pseudomonadota</taxon>
        <taxon>Betaproteobacteria</taxon>
        <taxon>Burkholderiales</taxon>
        <taxon>Burkholderiaceae</taxon>
        <taxon>Paraburkholderia</taxon>
    </lineage>
</organism>
<evidence type="ECO:0000313" key="2">
    <source>
        <dbReference type="Proteomes" id="UP000571554"/>
    </source>
</evidence>
<dbReference type="Proteomes" id="UP000571554">
    <property type="component" value="Unassembled WGS sequence"/>
</dbReference>
<dbReference type="RefSeq" id="WP_233178623.1">
    <property type="nucleotide sequence ID" value="NZ_JACHBW010000056.1"/>
</dbReference>
<sequence>MEQAEARRVQAEQDRAAALADPVTGALTAFSLPTARADLIAGLAFASVLEAVACFA</sequence>
<gene>
    <name evidence="1" type="ORF">F4827_007127</name>
</gene>
<dbReference type="AlphaFoldDB" id="A0A7W9U5B3"/>
<protein>
    <submittedName>
        <fullName evidence="1">Uncharacterized protein</fullName>
    </submittedName>
</protein>
<name>A0A7W9U5B3_9BURK</name>
<keyword evidence="2" id="KW-1185">Reference proteome</keyword>